<protein>
    <submittedName>
        <fullName evidence="2">Uncharacterized protein</fullName>
    </submittedName>
</protein>
<reference evidence="2" key="1">
    <citation type="submission" date="2016-10" db="EMBL/GenBank/DDBJ databases">
        <title>Sequence of Gallionella enrichment culture.</title>
        <authorList>
            <person name="Poehlein A."/>
            <person name="Muehling M."/>
            <person name="Daniel R."/>
        </authorList>
    </citation>
    <scope>NUCLEOTIDE SEQUENCE</scope>
</reference>
<evidence type="ECO:0000313" key="2">
    <source>
        <dbReference type="EMBL" id="OIQ65833.1"/>
    </source>
</evidence>
<proteinExistence type="predicted"/>
<accession>A0A1J5P2P6</accession>
<sequence length="139" mass="15037">MAVMRPKAVPTRFSSTTRGTEGHMAAGTSTKAAPSITIMGMGFQWVTPMSRWAGIRMSEPSTISEARFPMRSTRSPAKGAKIMDAAMTMLVTPGAVVNMCVKLKNTCDRKLPELGLTRGRPHLPWNMSVARAVKGKMAL</sequence>
<gene>
    <name evidence="2" type="ORF">GALL_526040</name>
</gene>
<name>A0A1J5P2P6_9ZZZZ</name>
<organism evidence="2">
    <name type="scientific">mine drainage metagenome</name>
    <dbReference type="NCBI Taxonomy" id="410659"/>
    <lineage>
        <taxon>unclassified sequences</taxon>
        <taxon>metagenomes</taxon>
        <taxon>ecological metagenomes</taxon>
    </lineage>
</organism>
<dbReference type="AlphaFoldDB" id="A0A1J5P2P6"/>
<evidence type="ECO:0000256" key="1">
    <source>
        <dbReference type="SAM" id="MobiDB-lite"/>
    </source>
</evidence>
<comment type="caution">
    <text evidence="2">The sequence shown here is derived from an EMBL/GenBank/DDBJ whole genome shotgun (WGS) entry which is preliminary data.</text>
</comment>
<dbReference type="EMBL" id="MLJW01007028">
    <property type="protein sequence ID" value="OIQ65833.1"/>
    <property type="molecule type" value="Genomic_DNA"/>
</dbReference>
<feature type="region of interest" description="Disordered" evidence="1">
    <location>
        <begin position="1"/>
        <end position="29"/>
    </location>
</feature>